<dbReference type="Pfam" id="PF13531">
    <property type="entry name" value="SBP_bac_11"/>
    <property type="match status" value="1"/>
</dbReference>
<keyword evidence="4" id="KW-0500">Molybdenum</keyword>
<reference evidence="6 7" key="1">
    <citation type="submission" date="2014-10" db="EMBL/GenBank/DDBJ databases">
        <title>Genome sequence of Micropolyspora internatus JCM3315.</title>
        <authorList>
            <person name="Shin S.-K."/>
            <person name="Yi H."/>
        </authorList>
    </citation>
    <scope>NUCLEOTIDE SEQUENCE [LARGE SCALE GENOMIC DNA]</scope>
    <source>
        <strain evidence="6 7">JCM 3315</strain>
    </source>
</reference>
<dbReference type="GO" id="GO:0030973">
    <property type="term" value="F:molybdate ion binding"/>
    <property type="evidence" value="ECO:0007669"/>
    <property type="project" value="TreeGrafter"/>
</dbReference>
<feature type="binding site" evidence="4">
    <location>
        <position position="44"/>
    </location>
    <ligand>
        <name>molybdate</name>
        <dbReference type="ChEBI" id="CHEBI:36264"/>
    </ligand>
</feature>
<protein>
    <submittedName>
        <fullName evidence="6">Molybdate-binding protein</fullName>
    </submittedName>
</protein>
<proteinExistence type="inferred from homology"/>
<dbReference type="InterPro" id="IPR050682">
    <property type="entry name" value="ModA/WtpA"/>
</dbReference>
<dbReference type="PANTHER" id="PTHR30632:SF0">
    <property type="entry name" value="SULFATE-BINDING PROTEIN"/>
    <property type="match status" value="1"/>
</dbReference>
<dbReference type="AlphaFoldDB" id="A0A837D9T2"/>
<dbReference type="PANTHER" id="PTHR30632">
    <property type="entry name" value="MOLYBDATE-BINDING PERIPLASMIC PROTEIN"/>
    <property type="match status" value="1"/>
</dbReference>
<comment type="caution">
    <text evidence="6">The sequence shown here is derived from an EMBL/GenBank/DDBJ whole genome shotgun (WGS) entry which is preliminary data.</text>
</comment>
<name>A0A837D9T2_9PSEU</name>
<evidence type="ECO:0000256" key="2">
    <source>
        <dbReference type="ARBA" id="ARBA00022723"/>
    </source>
</evidence>
<dbReference type="Proteomes" id="UP000030848">
    <property type="component" value="Unassembled WGS sequence"/>
</dbReference>
<gene>
    <name evidence="6" type="ORF">MINT15_10540</name>
</gene>
<feature type="binding site" evidence="4">
    <location>
        <position position="72"/>
    </location>
    <ligand>
        <name>molybdate</name>
        <dbReference type="ChEBI" id="CHEBI:36264"/>
    </ligand>
</feature>
<evidence type="ECO:0000256" key="4">
    <source>
        <dbReference type="PIRSR" id="PIRSR004846-1"/>
    </source>
</evidence>
<sequence>MMRRRVRAALVALSTALTVLVTASTTACGPVSGSRVLTVFAAASLTDVFPALANRFEKTHEDVDVRLHFAGSAQLAQQIAEGAPADVFASADAETMARLERDGLLDGPATPFATNTLTIAVPQGNPAGVTDFADLVDPDLTVVVCAPSVPCGAATRRIERLTGVTLRPASEEADVRSVLTKVEAGEADAGLVYVTDVAVAVAAGTVERIRFPEAAEVVNTYPVGIPVDAAHKDLARRFRDLVLSDEGQRILREAGFGVPS</sequence>
<keyword evidence="3 5" id="KW-0732">Signal</keyword>
<dbReference type="EMBL" id="JRZE01000003">
    <property type="protein sequence ID" value="KHF44172.1"/>
    <property type="molecule type" value="Genomic_DNA"/>
</dbReference>
<dbReference type="GO" id="GO:0015689">
    <property type="term" value="P:molybdate ion transport"/>
    <property type="evidence" value="ECO:0007669"/>
    <property type="project" value="InterPro"/>
</dbReference>
<dbReference type="GO" id="GO:0046872">
    <property type="term" value="F:metal ion binding"/>
    <property type="evidence" value="ECO:0007669"/>
    <property type="project" value="UniProtKB-KW"/>
</dbReference>
<feature type="signal peptide" evidence="5">
    <location>
        <begin position="1"/>
        <end position="23"/>
    </location>
</feature>
<evidence type="ECO:0000256" key="3">
    <source>
        <dbReference type="ARBA" id="ARBA00022729"/>
    </source>
</evidence>
<organism evidence="6 7">
    <name type="scientific">Saccharomonospora viridis</name>
    <dbReference type="NCBI Taxonomy" id="1852"/>
    <lineage>
        <taxon>Bacteria</taxon>
        <taxon>Bacillati</taxon>
        <taxon>Actinomycetota</taxon>
        <taxon>Actinomycetes</taxon>
        <taxon>Pseudonocardiales</taxon>
        <taxon>Pseudonocardiaceae</taxon>
        <taxon>Saccharomonospora</taxon>
    </lineage>
</organism>
<accession>A0A837D9T2</accession>
<keyword evidence="2 4" id="KW-0479">Metal-binding</keyword>
<evidence type="ECO:0000256" key="5">
    <source>
        <dbReference type="SAM" id="SignalP"/>
    </source>
</evidence>
<dbReference type="InterPro" id="IPR005950">
    <property type="entry name" value="ModA"/>
</dbReference>
<evidence type="ECO:0000313" key="7">
    <source>
        <dbReference type="Proteomes" id="UP000030848"/>
    </source>
</evidence>
<dbReference type="PROSITE" id="PS51257">
    <property type="entry name" value="PROKAR_LIPOPROTEIN"/>
    <property type="match status" value="1"/>
</dbReference>
<dbReference type="PIRSF" id="PIRSF004846">
    <property type="entry name" value="ModA"/>
    <property type="match status" value="1"/>
</dbReference>
<evidence type="ECO:0000313" key="6">
    <source>
        <dbReference type="EMBL" id="KHF44172.1"/>
    </source>
</evidence>
<dbReference type="SUPFAM" id="SSF53850">
    <property type="entry name" value="Periplasmic binding protein-like II"/>
    <property type="match status" value="1"/>
</dbReference>
<dbReference type="NCBIfam" id="TIGR01256">
    <property type="entry name" value="modA"/>
    <property type="match status" value="1"/>
</dbReference>
<dbReference type="Gene3D" id="3.40.190.10">
    <property type="entry name" value="Periplasmic binding protein-like II"/>
    <property type="match status" value="2"/>
</dbReference>
<feature type="binding site" evidence="4">
    <location>
        <position position="175"/>
    </location>
    <ligand>
        <name>molybdate</name>
        <dbReference type="ChEBI" id="CHEBI:36264"/>
    </ligand>
</feature>
<feature type="chain" id="PRO_5032834227" evidence="5">
    <location>
        <begin position="24"/>
        <end position="260"/>
    </location>
</feature>
<feature type="binding site" evidence="4">
    <location>
        <position position="193"/>
    </location>
    <ligand>
        <name>molybdate</name>
        <dbReference type="ChEBI" id="CHEBI:36264"/>
    </ligand>
</feature>
<comment type="similarity">
    <text evidence="1">Belongs to the bacterial solute-binding protein ModA family.</text>
</comment>
<evidence type="ECO:0000256" key="1">
    <source>
        <dbReference type="ARBA" id="ARBA00009175"/>
    </source>
</evidence>